<evidence type="ECO:0008006" key="4">
    <source>
        <dbReference type="Google" id="ProtNLM"/>
    </source>
</evidence>
<organism evidence="2 3">
    <name type="scientific">Endocarpon pusillum</name>
    <dbReference type="NCBI Taxonomy" id="364733"/>
    <lineage>
        <taxon>Eukaryota</taxon>
        <taxon>Fungi</taxon>
        <taxon>Dikarya</taxon>
        <taxon>Ascomycota</taxon>
        <taxon>Pezizomycotina</taxon>
        <taxon>Eurotiomycetes</taxon>
        <taxon>Chaetothyriomycetidae</taxon>
        <taxon>Verrucariales</taxon>
        <taxon>Verrucariaceae</taxon>
        <taxon>Endocarpon</taxon>
    </lineage>
</organism>
<feature type="compositionally biased region" description="Polar residues" evidence="1">
    <location>
        <begin position="98"/>
        <end position="110"/>
    </location>
</feature>
<evidence type="ECO:0000256" key="1">
    <source>
        <dbReference type="SAM" id="MobiDB-lite"/>
    </source>
</evidence>
<keyword evidence="3" id="KW-1185">Reference proteome</keyword>
<reference evidence="2" key="1">
    <citation type="submission" date="2020-02" db="EMBL/GenBank/DDBJ databases">
        <authorList>
            <person name="Palmer J.M."/>
        </authorList>
    </citation>
    <scope>NUCLEOTIDE SEQUENCE</scope>
    <source>
        <strain evidence="2">EPUS1.4</strain>
        <tissue evidence="2">Thallus</tissue>
    </source>
</reference>
<sequence>MNKLLAYRGLDQWKVEEQGLTVYELMASNLVNYGKVPEAMSLLEQVVKKWEQTLAADHPSRLASKHTLARAYQANGQVPKAVSLLEQVVKMWEQTLGRGSSVSPGDTASTGYDLLRT</sequence>
<gene>
    <name evidence="2" type="ORF">GJ744_002962</name>
</gene>
<comment type="caution">
    <text evidence="2">The sequence shown here is derived from an EMBL/GenBank/DDBJ whole genome shotgun (WGS) entry which is preliminary data.</text>
</comment>
<protein>
    <recommendedName>
        <fullName evidence="4">Kinesin light chain</fullName>
    </recommendedName>
</protein>
<dbReference type="Pfam" id="PF13424">
    <property type="entry name" value="TPR_12"/>
    <property type="match status" value="1"/>
</dbReference>
<dbReference type="Proteomes" id="UP000606974">
    <property type="component" value="Unassembled WGS sequence"/>
</dbReference>
<dbReference type="Gene3D" id="1.25.40.10">
    <property type="entry name" value="Tetratricopeptide repeat domain"/>
    <property type="match status" value="1"/>
</dbReference>
<name>A0A8H7DZM1_9EURO</name>
<dbReference type="InterPro" id="IPR011990">
    <property type="entry name" value="TPR-like_helical_dom_sf"/>
</dbReference>
<dbReference type="OrthoDB" id="5986190at2759"/>
<evidence type="ECO:0000313" key="2">
    <source>
        <dbReference type="EMBL" id="KAF7503937.1"/>
    </source>
</evidence>
<evidence type="ECO:0000313" key="3">
    <source>
        <dbReference type="Proteomes" id="UP000606974"/>
    </source>
</evidence>
<dbReference type="AlphaFoldDB" id="A0A8H7DZM1"/>
<proteinExistence type="predicted"/>
<accession>A0A8H7DZM1</accession>
<dbReference type="EMBL" id="JAACFV010000155">
    <property type="protein sequence ID" value="KAF7503937.1"/>
    <property type="molecule type" value="Genomic_DNA"/>
</dbReference>
<feature type="region of interest" description="Disordered" evidence="1">
    <location>
        <begin position="98"/>
        <end position="117"/>
    </location>
</feature>
<dbReference type="SUPFAM" id="SSF48452">
    <property type="entry name" value="TPR-like"/>
    <property type="match status" value="1"/>
</dbReference>